<sequence length="121" mass="14174">MNKMEVKLVVSFTINDYEKFQEVAEECSEYVADNEPGTLVYEWYVDRERAKGKLFETYENMEALEAHMLGAVFQRIGLKFKKSITWNTIESFGHLPEIFYEILDGLPIVNWAEPDIVARKK</sequence>
<evidence type="ECO:0000313" key="3">
    <source>
        <dbReference type="Proteomes" id="UP001569428"/>
    </source>
</evidence>
<keyword evidence="3" id="KW-1185">Reference proteome</keyword>
<dbReference type="EMBL" id="JBGMEK010000052">
    <property type="protein sequence ID" value="MFA0812721.1"/>
    <property type="molecule type" value="Genomic_DNA"/>
</dbReference>
<feature type="domain" description="ABM" evidence="1">
    <location>
        <begin position="18"/>
        <end position="75"/>
    </location>
</feature>
<dbReference type="SUPFAM" id="SSF54909">
    <property type="entry name" value="Dimeric alpha+beta barrel"/>
    <property type="match status" value="1"/>
</dbReference>
<keyword evidence="2" id="KW-0503">Monooxygenase</keyword>
<organism evidence="2 3">
    <name type="scientific">Microbulbifer epialgicus</name>
    <dbReference type="NCBI Taxonomy" id="393907"/>
    <lineage>
        <taxon>Bacteria</taxon>
        <taxon>Pseudomonadati</taxon>
        <taxon>Pseudomonadota</taxon>
        <taxon>Gammaproteobacteria</taxon>
        <taxon>Cellvibrionales</taxon>
        <taxon>Microbulbiferaceae</taxon>
        <taxon>Microbulbifer</taxon>
    </lineage>
</organism>
<dbReference type="InterPro" id="IPR007138">
    <property type="entry name" value="ABM_dom"/>
</dbReference>
<dbReference type="InterPro" id="IPR011008">
    <property type="entry name" value="Dimeric_a/b-barrel"/>
</dbReference>
<dbReference type="EC" id="1.-.-.-" evidence="2"/>
<reference evidence="2 3" key="1">
    <citation type="submission" date="2024-08" db="EMBL/GenBank/DDBJ databases">
        <authorList>
            <person name="Ishaq N."/>
        </authorList>
    </citation>
    <scope>NUCLEOTIDE SEQUENCE [LARGE SCALE GENOMIC DNA]</scope>
    <source>
        <strain evidence="2 3">DSM 18651</strain>
    </source>
</reference>
<dbReference type="RefSeq" id="WP_371840432.1">
    <property type="nucleotide sequence ID" value="NZ_JBGMEK010000052.1"/>
</dbReference>
<evidence type="ECO:0000313" key="2">
    <source>
        <dbReference type="EMBL" id="MFA0812721.1"/>
    </source>
</evidence>
<name>A0ABV4P3L6_9GAMM</name>
<dbReference type="GO" id="GO:0004497">
    <property type="term" value="F:monooxygenase activity"/>
    <property type="evidence" value="ECO:0007669"/>
    <property type="project" value="UniProtKB-KW"/>
</dbReference>
<comment type="caution">
    <text evidence="2">The sequence shown here is derived from an EMBL/GenBank/DDBJ whole genome shotgun (WGS) entry which is preliminary data.</text>
</comment>
<keyword evidence="2" id="KW-0560">Oxidoreductase</keyword>
<evidence type="ECO:0000259" key="1">
    <source>
        <dbReference type="Pfam" id="PF03992"/>
    </source>
</evidence>
<proteinExistence type="predicted"/>
<accession>A0ABV4P3L6</accession>
<dbReference type="Gene3D" id="3.30.70.100">
    <property type="match status" value="1"/>
</dbReference>
<protein>
    <submittedName>
        <fullName evidence="2">Quinol monooxygenase</fullName>
        <ecNumber evidence="2">1.-.-.-</ecNumber>
    </submittedName>
</protein>
<gene>
    <name evidence="2" type="ORF">ACCI49_17550</name>
</gene>
<dbReference type="Pfam" id="PF03992">
    <property type="entry name" value="ABM"/>
    <property type="match status" value="1"/>
</dbReference>
<dbReference type="Proteomes" id="UP001569428">
    <property type="component" value="Unassembled WGS sequence"/>
</dbReference>